<organism evidence="1 2">
    <name type="scientific">Acaulospora colombiana</name>
    <dbReference type="NCBI Taxonomy" id="27376"/>
    <lineage>
        <taxon>Eukaryota</taxon>
        <taxon>Fungi</taxon>
        <taxon>Fungi incertae sedis</taxon>
        <taxon>Mucoromycota</taxon>
        <taxon>Glomeromycotina</taxon>
        <taxon>Glomeromycetes</taxon>
        <taxon>Diversisporales</taxon>
        <taxon>Acaulosporaceae</taxon>
        <taxon>Acaulospora</taxon>
    </lineage>
</organism>
<sequence>MAFRLFGGNPFEEQVEKATSELLPRGQEDLVLFHEISDMIRSKSVAPKDAIRVLKKRITNSNPNVQLLALSLTDTCVKNGGNHFLIEIASRDFVDTLVAIVRSPQSFSSSAPSTLYSSFPPLNSGSDNKSNTQEINKESDDDLKKAIELSLKEAEYNKNYVQPALQKVAAKNSEVTKELEEDTAAAIEASLREMKINPNRYKSSTYNSTSDYSSSYQTYNQPNELSTIESENIHLFSEMIERIQQGGGDLFRDRQIQELHGKIGELKPKLTKSLTETIQKHQDLVDMHDKLTQAVKLYDKLLEERMYNRRASIASYPIPQHVSSPVVSGIGNMYPSVAPIMQSSSIYPYPIASAPAPSPTYYPAQTAPPVQYVQSKSIDTATAGIQQNLQPGQQQLAQQTHTPYTYASAQVPYAPTQISSEAINSNNIPVEYNAAQPQHGYSLQTNGTSAYAPQPTYNAETG</sequence>
<protein>
    <submittedName>
        <fullName evidence="1">6257_t:CDS:1</fullName>
    </submittedName>
</protein>
<dbReference type="EMBL" id="CAJVPT010009848">
    <property type="protein sequence ID" value="CAG8565171.1"/>
    <property type="molecule type" value="Genomic_DNA"/>
</dbReference>
<accession>A0ACA9M9M5</accession>
<keyword evidence="2" id="KW-1185">Reference proteome</keyword>
<gene>
    <name evidence="1" type="ORF">ACOLOM_LOCUS5387</name>
</gene>
<dbReference type="Proteomes" id="UP000789525">
    <property type="component" value="Unassembled WGS sequence"/>
</dbReference>
<evidence type="ECO:0000313" key="1">
    <source>
        <dbReference type="EMBL" id="CAG8565171.1"/>
    </source>
</evidence>
<evidence type="ECO:0000313" key="2">
    <source>
        <dbReference type="Proteomes" id="UP000789525"/>
    </source>
</evidence>
<name>A0ACA9M9M5_9GLOM</name>
<reference evidence="1" key="1">
    <citation type="submission" date="2021-06" db="EMBL/GenBank/DDBJ databases">
        <authorList>
            <person name="Kallberg Y."/>
            <person name="Tangrot J."/>
            <person name="Rosling A."/>
        </authorList>
    </citation>
    <scope>NUCLEOTIDE SEQUENCE</scope>
    <source>
        <strain evidence="1">CL356</strain>
    </source>
</reference>
<proteinExistence type="predicted"/>
<comment type="caution">
    <text evidence="1">The sequence shown here is derived from an EMBL/GenBank/DDBJ whole genome shotgun (WGS) entry which is preliminary data.</text>
</comment>